<sequence length="81" mass="8616">MARWNLSNRLFASLNEGRTPPGDYGCFIPETPKDVYAQRDPPLLFKPGNVSAPGIGSITQPPQLPTQLLQKLSHSGGGGGV</sequence>
<reference evidence="3" key="1">
    <citation type="submission" date="2017-02" db="UniProtKB">
        <authorList>
            <consortium name="WormBaseParasite"/>
        </authorList>
    </citation>
    <scope>IDENTIFICATION</scope>
</reference>
<protein>
    <submittedName>
        <fullName evidence="1 3">Uncharacterized protein</fullName>
    </submittedName>
</protein>
<dbReference type="Proteomes" id="UP000278807">
    <property type="component" value="Unassembled WGS sequence"/>
</dbReference>
<name>A0A0R3TAP4_RODNA</name>
<evidence type="ECO:0000313" key="1">
    <source>
        <dbReference type="EMBL" id="VDN99990.1"/>
    </source>
</evidence>
<evidence type="ECO:0000313" key="3">
    <source>
        <dbReference type="WBParaSite" id="HNAJ_0000413301-mRNA-1"/>
    </source>
</evidence>
<dbReference type="AlphaFoldDB" id="A0A0R3TAP4"/>
<dbReference type="OrthoDB" id="6312362at2759"/>
<dbReference type="EMBL" id="UZAE01002720">
    <property type="protein sequence ID" value="VDN99990.1"/>
    <property type="molecule type" value="Genomic_DNA"/>
</dbReference>
<accession>A0A0R3TAP4</accession>
<gene>
    <name evidence="1" type="ORF">HNAJ_LOCUS4131</name>
</gene>
<evidence type="ECO:0000313" key="2">
    <source>
        <dbReference type="Proteomes" id="UP000278807"/>
    </source>
</evidence>
<reference evidence="1 2" key="2">
    <citation type="submission" date="2018-11" db="EMBL/GenBank/DDBJ databases">
        <authorList>
            <consortium name="Pathogen Informatics"/>
        </authorList>
    </citation>
    <scope>NUCLEOTIDE SEQUENCE [LARGE SCALE GENOMIC DNA]</scope>
</reference>
<dbReference type="STRING" id="102285.A0A0R3TAP4"/>
<dbReference type="WBParaSite" id="HNAJ_0000413301-mRNA-1">
    <property type="protein sequence ID" value="HNAJ_0000413301-mRNA-1"/>
    <property type="gene ID" value="HNAJ_0000413301"/>
</dbReference>
<organism evidence="3">
    <name type="scientific">Rodentolepis nana</name>
    <name type="common">Dwarf tapeworm</name>
    <name type="synonym">Hymenolepis nana</name>
    <dbReference type="NCBI Taxonomy" id="102285"/>
    <lineage>
        <taxon>Eukaryota</taxon>
        <taxon>Metazoa</taxon>
        <taxon>Spiralia</taxon>
        <taxon>Lophotrochozoa</taxon>
        <taxon>Platyhelminthes</taxon>
        <taxon>Cestoda</taxon>
        <taxon>Eucestoda</taxon>
        <taxon>Cyclophyllidea</taxon>
        <taxon>Hymenolepididae</taxon>
        <taxon>Rodentolepis</taxon>
    </lineage>
</organism>
<proteinExistence type="predicted"/>
<keyword evidence="2" id="KW-1185">Reference proteome</keyword>